<sequence>MMMKMTMKRKGRVPAVRSGTSNRKKMLENRPGELLLWASERNRLVTVKRLLSADPLLVHSRDEDRYTPPRTVQRTVVILKWCGPWFTMVQTSTPVQWTGGLHCTVPAGGTTSLWPPTSSNKGRRSTPRRMVCSPRYT</sequence>
<feature type="compositionally biased region" description="Basic residues" evidence="1">
    <location>
        <begin position="1"/>
        <end position="12"/>
    </location>
</feature>
<evidence type="ECO:0000313" key="2">
    <source>
        <dbReference type="EMBL" id="JAH89244.1"/>
    </source>
</evidence>
<reference evidence="2" key="1">
    <citation type="submission" date="2014-11" db="EMBL/GenBank/DDBJ databases">
        <authorList>
            <person name="Amaro Gonzalez C."/>
        </authorList>
    </citation>
    <scope>NUCLEOTIDE SEQUENCE</scope>
</reference>
<protein>
    <submittedName>
        <fullName evidence="2">Uncharacterized protein</fullName>
    </submittedName>
</protein>
<name>A0A0E9WFU2_ANGAN</name>
<dbReference type="AlphaFoldDB" id="A0A0E9WFU2"/>
<dbReference type="EMBL" id="GBXM01019333">
    <property type="protein sequence ID" value="JAH89244.1"/>
    <property type="molecule type" value="Transcribed_RNA"/>
</dbReference>
<reference evidence="2" key="2">
    <citation type="journal article" date="2015" name="Fish Shellfish Immunol.">
        <title>Early steps in the European eel (Anguilla anguilla)-Vibrio vulnificus interaction in the gills: Role of the RtxA13 toxin.</title>
        <authorList>
            <person name="Callol A."/>
            <person name="Pajuelo D."/>
            <person name="Ebbesson L."/>
            <person name="Teles M."/>
            <person name="MacKenzie S."/>
            <person name="Amaro C."/>
        </authorList>
    </citation>
    <scope>NUCLEOTIDE SEQUENCE</scope>
</reference>
<organism evidence="2">
    <name type="scientific">Anguilla anguilla</name>
    <name type="common">European freshwater eel</name>
    <name type="synonym">Muraena anguilla</name>
    <dbReference type="NCBI Taxonomy" id="7936"/>
    <lineage>
        <taxon>Eukaryota</taxon>
        <taxon>Metazoa</taxon>
        <taxon>Chordata</taxon>
        <taxon>Craniata</taxon>
        <taxon>Vertebrata</taxon>
        <taxon>Euteleostomi</taxon>
        <taxon>Actinopterygii</taxon>
        <taxon>Neopterygii</taxon>
        <taxon>Teleostei</taxon>
        <taxon>Anguilliformes</taxon>
        <taxon>Anguillidae</taxon>
        <taxon>Anguilla</taxon>
    </lineage>
</organism>
<evidence type="ECO:0000256" key="1">
    <source>
        <dbReference type="SAM" id="MobiDB-lite"/>
    </source>
</evidence>
<feature type="compositionally biased region" description="Polar residues" evidence="1">
    <location>
        <begin position="109"/>
        <end position="120"/>
    </location>
</feature>
<accession>A0A0E9WFU2</accession>
<feature type="region of interest" description="Disordered" evidence="1">
    <location>
        <begin position="1"/>
        <end position="20"/>
    </location>
</feature>
<feature type="region of interest" description="Disordered" evidence="1">
    <location>
        <begin position="108"/>
        <end position="137"/>
    </location>
</feature>
<proteinExistence type="predicted"/>